<dbReference type="Pfam" id="PF07950">
    <property type="entry name" value="MCP1_TM"/>
    <property type="match status" value="2"/>
</dbReference>
<feature type="transmembrane region" description="Helical" evidence="2">
    <location>
        <begin position="194"/>
        <end position="213"/>
    </location>
</feature>
<reference evidence="4 5" key="1">
    <citation type="journal article" date="2009" name="Nature">
        <title>Evolution of pathogenicity and sexual reproduction in eight Candida genomes.</title>
        <authorList>
            <person name="Butler G."/>
            <person name="Rasmussen M.D."/>
            <person name="Lin M.F."/>
            <person name="Santos M.A."/>
            <person name="Sakthikumar S."/>
            <person name="Munro C.A."/>
            <person name="Rheinbay E."/>
            <person name="Grabherr M."/>
            <person name="Forche A."/>
            <person name="Reedy J.L."/>
            <person name="Agrafioti I."/>
            <person name="Arnaud M.B."/>
            <person name="Bates S."/>
            <person name="Brown A.J."/>
            <person name="Brunke S."/>
            <person name="Costanzo M.C."/>
            <person name="Fitzpatrick D.A."/>
            <person name="de Groot P.W."/>
            <person name="Harris D."/>
            <person name="Hoyer L.L."/>
            <person name="Hube B."/>
            <person name="Klis F.M."/>
            <person name="Kodira C."/>
            <person name="Lennard N."/>
            <person name="Logue M.E."/>
            <person name="Martin R."/>
            <person name="Neiman A.M."/>
            <person name="Nikolaou E."/>
            <person name="Quail M.A."/>
            <person name="Quinn J."/>
            <person name="Santos M.C."/>
            <person name="Schmitzberger F.F."/>
            <person name="Sherlock G."/>
            <person name="Shah P."/>
            <person name="Silverstein K.A."/>
            <person name="Skrzypek M.S."/>
            <person name="Soll D."/>
            <person name="Staggs R."/>
            <person name="Stansfield I."/>
            <person name="Stumpf M.P."/>
            <person name="Sudbery P.E."/>
            <person name="Srikantha T."/>
            <person name="Zeng Q."/>
            <person name="Berman J."/>
            <person name="Berriman M."/>
            <person name="Heitman J."/>
            <person name="Gow N.A."/>
            <person name="Lorenz M.C."/>
            <person name="Birren B.W."/>
            <person name="Kellis M."/>
            <person name="Cuomo C.A."/>
        </authorList>
    </citation>
    <scope>NUCLEOTIDE SEQUENCE [LARGE SCALE GENOMIC DNA]</scope>
    <source>
        <strain evidence="5">ATCC MYA-3404 / T1</strain>
    </source>
</reference>
<dbReference type="STRING" id="294747.C5MG43"/>
<evidence type="ECO:0000313" key="4">
    <source>
        <dbReference type="EMBL" id="EER31306.1"/>
    </source>
</evidence>
<evidence type="ECO:0000256" key="1">
    <source>
        <dbReference type="SAM" id="MobiDB-lite"/>
    </source>
</evidence>
<feature type="transmembrane region" description="Helical" evidence="2">
    <location>
        <begin position="279"/>
        <end position="298"/>
    </location>
</feature>
<feature type="region of interest" description="Disordered" evidence="1">
    <location>
        <begin position="1"/>
        <end position="46"/>
    </location>
</feature>
<evidence type="ECO:0000259" key="3">
    <source>
        <dbReference type="Pfam" id="PF07950"/>
    </source>
</evidence>
<dbReference type="eggNOG" id="ENOG502S974">
    <property type="taxonomic scope" value="Eukaryota"/>
</dbReference>
<dbReference type="AlphaFoldDB" id="C5MG43"/>
<sequence length="324" mass="37327">MTQQFNSIDREEEEEELSRVTPIPLESLDDLDTTSDSYSTTSSNNNNNNTTKKKSWIIPTLYKFQKYSAYSFVSFLGIHVSSVIIVPILPIDQGIKDEVFSMAKAIYQSIPLYESICIFGSVSIHLLSGIGIRIYRKLIINNNKKIKRDMNKNSKERFELNKIKDDDDDIGFGGLSNLFGLGYKKSFTVKYFKLTPLQFSGYLLIPFLLFHGYKFRFIPWEIEGDSSLINLEYISYVLNLKHPLWNTFALCSLIWIMAYHSTNGLLKLQNKYSKNWKKIGLSIVNGMGFLGMFAVYLFKNNKTVIDINGFLGKSFAKYLHSFWV</sequence>
<dbReference type="GO" id="GO:0005741">
    <property type="term" value="C:mitochondrial outer membrane"/>
    <property type="evidence" value="ECO:0007669"/>
    <property type="project" value="TreeGrafter"/>
</dbReference>
<dbReference type="GO" id="GO:0055088">
    <property type="term" value="P:lipid homeostasis"/>
    <property type="evidence" value="ECO:0007669"/>
    <property type="project" value="InterPro"/>
</dbReference>
<dbReference type="GeneID" id="8299192"/>
<organism evidence="4 5">
    <name type="scientific">Candida tropicalis (strain ATCC MYA-3404 / T1)</name>
    <name type="common">Yeast</name>
    <dbReference type="NCBI Taxonomy" id="294747"/>
    <lineage>
        <taxon>Eukaryota</taxon>
        <taxon>Fungi</taxon>
        <taxon>Dikarya</taxon>
        <taxon>Ascomycota</taxon>
        <taxon>Saccharomycotina</taxon>
        <taxon>Pichiomycetes</taxon>
        <taxon>Debaryomycetaceae</taxon>
        <taxon>Candida/Lodderomyces clade</taxon>
        <taxon>Candida</taxon>
    </lineage>
</organism>
<proteinExistence type="predicted"/>
<feature type="domain" description="Mitochondrial adapter protein MCP1 transmembrane" evidence="3">
    <location>
        <begin position="75"/>
        <end position="187"/>
    </location>
</feature>
<keyword evidence="2" id="KW-1133">Transmembrane helix</keyword>
<feature type="domain" description="Mitochondrial adapter protein MCP1 transmembrane" evidence="3">
    <location>
        <begin position="206"/>
        <end position="279"/>
    </location>
</feature>
<dbReference type="GO" id="GO:0007005">
    <property type="term" value="P:mitochondrion organization"/>
    <property type="evidence" value="ECO:0007669"/>
    <property type="project" value="TreeGrafter"/>
</dbReference>
<dbReference type="HOGENOM" id="CLU_066681_0_0_1"/>
<dbReference type="RefSeq" id="XP_002550738.1">
    <property type="nucleotide sequence ID" value="XM_002550692.1"/>
</dbReference>
<dbReference type="InterPro" id="IPR039960">
    <property type="entry name" value="MCP1"/>
</dbReference>
<dbReference type="EMBL" id="GG692401">
    <property type="protein sequence ID" value="EER31306.1"/>
    <property type="molecule type" value="Genomic_DNA"/>
</dbReference>
<dbReference type="InterPro" id="IPR034804">
    <property type="entry name" value="SQR/QFR_C/D"/>
</dbReference>
<evidence type="ECO:0000256" key="2">
    <source>
        <dbReference type="SAM" id="Phobius"/>
    </source>
</evidence>
<dbReference type="PANTHER" id="PTHR38409:SF1">
    <property type="entry name" value="MITOCHONDRIAL ADAPTER PROTEIN MCP1"/>
    <property type="match status" value="1"/>
</dbReference>
<keyword evidence="2" id="KW-0812">Transmembrane</keyword>
<feature type="transmembrane region" description="Helical" evidence="2">
    <location>
        <begin position="69"/>
        <end position="90"/>
    </location>
</feature>
<dbReference type="Proteomes" id="UP000002037">
    <property type="component" value="Unassembled WGS sequence"/>
</dbReference>
<dbReference type="InterPro" id="IPR012472">
    <property type="entry name" value="MCP1_TM"/>
</dbReference>
<dbReference type="OrthoDB" id="10259513at2759"/>
<dbReference type="VEuPathDB" id="FungiDB:CTRG_05036"/>
<accession>C5MG43</accession>
<dbReference type="KEGG" id="ctp:CTRG_05036"/>
<dbReference type="SUPFAM" id="SSF81343">
    <property type="entry name" value="Fumarate reductase respiratory complex transmembrane subunits"/>
    <property type="match status" value="1"/>
</dbReference>
<feature type="compositionally biased region" description="Low complexity" evidence="1">
    <location>
        <begin position="34"/>
        <end position="46"/>
    </location>
</feature>
<protein>
    <recommendedName>
        <fullName evidence="3">Mitochondrial adapter protein MCP1 transmembrane domain-containing protein</fullName>
    </recommendedName>
</protein>
<name>C5MG43_CANTT</name>
<keyword evidence="2" id="KW-0472">Membrane</keyword>
<evidence type="ECO:0000313" key="5">
    <source>
        <dbReference type="Proteomes" id="UP000002037"/>
    </source>
</evidence>
<feature type="transmembrane region" description="Helical" evidence="2">
    <location>
        <begin position="110"/>
        <end position="135"/>
    </location>
</feature>
<gene>
    <name evidence="4" type="ORF">CTRG_05036</name>
</gene>
<feature type="transmembrane region" description="Helical" evidence="2">
    <location>
        <begin position="233"/>
        <end position="258"/>
    </location>
</feature>
<keyword evidence="5" id="KW-1185">Reference proteome</keyword>
<dbReference type="PANTHER" id="PTHR38409">
    <property type="entry name" value="MDM10-COMPLEMENTING PROTEIN 1"/>
    <property type="match status" value="1"/>
</dbReference>